<dbReference type="RefSeq" id="WP_092700136.1">
    <property type="nucleotide sequence ID" value="NZ_FNFC01000004.1"/>
</dbReference>
<reference evidence="2 3" key="1">
    <citation type="submission" date="2016-10" db="EMBL/GenBank/DDBJ databases">
        <authorList>
            <person name="de Groot N.N."/>
        </authorList>
    </citation>
    <scope>NUCLEOTIDE SEQUENCE [LARGE SCALE GENOMIC DNA]</scope>
    <source>
        <strain evidence="2 3">IBRC-M10015</strain>
    </source>
</reference>
<dbReference type="OrthoDB" id="239338at2157"/>
<organism evidence="2 3">
    <name type="scientific">Halovenus aranensis</name>
    <dbReference type="NCBI Taxonomy" id="890420"/>
    <lineage>
        <taxon>Archaea</taxon>
        <taxon>Methanobacteriati</taxon>
        <taxon>Methanobacteriota</taxon>
        <taxon>Stenosarchaea group</taxon>
        <taxon>Halobacteria</taxon>
        <taxon>Halobacteriales</taxon>
        <taxon>Haloarculaceae</taxon>
        <taxon>Halovenus</taxon>
    </lineage>
</organism>
<dbReference type="EMBL" id="FNFC01000004">
    <property type="protein sequence ID" value="SDJ49161.1"/>
    <property type="molecule type" value="Genomic_DNA"/>
</dbReference>
<sequence>MKARTAGVLSFIVVFATVVAGGVVVGFTIGEDSESNVAPEHVEVDNPQYDADRLGSDGTPGTATVDMDSDATERNVVVHMGGTATKRSVTPLVNALVGNGHNVTVISSGFTGGPGPVAGFSNVERVSQRTTQVRGSQSELSSALETAHGFISVGVNTYEDEQLDAIGDFVESGGRVVMAVDPGQGFAFSGGLSEAYSTLDAYTEPGYVYNLEENDLNYQRIFAEPGGDAMLTADVERVVFDSATPVQAATVDERLAPIDGTELSVTRAETEKPVLVRNGNVALIGDTQFMTPENTLRADNDVFVGNIAEYLVEADRTFEESQAGP</sequence>
<dbReference type="Proteomes" id="UP000198856">
    <property type="component" value="Unassembled WGS sequence"/>
</dbReference>
<name>A0A1G8U5Z7_9EURY</name>
<dbReference type="AlphaFoldDB" id="A0A1G8U5Z7"/>
<protein>
    <submittedName>
        <fullName evidence="2">Uncharacterized protein</fullName>
    </submittedName>
</protein>
<evidence type="ECO:0000256" key="1">
    <source>
        <dbReference type="SAM" id="MobiDB-lite"/>
    </source>
</evidence>
<evidence type="ECO:0000313" key="2">
    <source>
        <dbReference type="EMBL" id="SDJ49161.1"/>
    </source>
</evidence>
<gene>
    <name evidence="2" type="ORF">SAMN05216226_10471</name>
</gene>
<evidence type="ECO:0000313" key="3">
    <source>
        <dbReference type="Proteomes" id="UP000198856"/>
    </source>
</evidence>
<dbReference type="STRING" id="890420.SAMN05216226_10471"/>
<accession>A0A1G8U5Z7</accession>
<feature type="region of interest" description="Disordered" evidence="1">
    <location>
        <begin position="48"/>
        <end position="67"/>
    </location>
</feature>
<keyword evidence="3" id="KW-1185">Reference proteome</keyword>
<proteinExistence type="predicted"/>